<name>A0A7D9J969_PARCT</name>
<dbReference type="Pfam" id="PF00688">
    <property type="entry name" value="TGFb_propeptide"/>
    <property type="match status" value="1"/>
</dbReference>
<dbReference type="InterPro" id="IPR017948">
    <property type="entry name" value="TGFb_CS"/>
</dbReference>
<keyword evidence="5" id="KW-1015">Disulfide bond</keyword>
<keyword evidence="4 6" id="KW-0339">Growth factor</keyword>
<proteinExistence type="inferred from homology"/>
<dbReference type="Gene3D" id="2.60.120.970">
    <property type="match status" value="1"/>
</dbReference>
<dbReference type="AlphaFoldDB" id="A0A7D9J969"/>
<dbReference type="InterPro" id="IPR001111">
    <property type="entry name" value="TGF-b_propeptide"/>
</dbReference>
<dbReference type="InterPro" id="IPR029034">
    <property type="entry name" value="Cystine-knot_cytokine"/>
</dbReference>
<comment type="similarity">
    <text evidence="2 6">Belongs to the TGF-beta family.</text>
</comment>
<dbReference type="Pfam" id="PF00019">
    <property type="entry name" value="TGF_beta"/>
    <property type="match status" value="1"/>
</dbReference>
<dbReference type="GO" id="GO:0005125">
    <property type="term" value="F:cytokine activity"/>
    <property type="evidence" value="ECO:0007669"/>
    <property type="project" value="TreeGrafter"/>
</dbReference>
<dbReference type="Proteomes" id="UP001152795">
    <property type="component" value="Unassembled WGS sequence"/>
</dbReference>
<dbReference type="CDD" id="cd13756">
    <property type="entry name" value="TGF_beta_BMPs_GDFs"/>
    <property type="match status" value="1"/>
</dbReference>
<evidence type="ECO:0000256" key="5">
    <source>
        <dbReference type="ARBA" id="ARBA00023157"/>
    </source>
</evidence>
<keyword evidence="3" id="KW-0964">Secreted</keyword>
<evidence type="ECO:0000313" key="7">
    <source>
        <dbReference type="EMBL" id="CAB4024551.1"/>
    </source>
</evidence>
<dbReference type="PROSITE" id="PS51362">
    <property type="entry name" value="TGF_BETA_2"/>
    <property type="match status" value="1"/>
</dbReference>
<evidence type="ECO:0000256" key="1">
    <source>
        <dbReference type="ARBA" id="ARBA00004613"/>
    </source>
</evidence>
<dbReference type="SMART" id="SM00204">
    <property type="entry name" value="TGFB"/>
    <property type="match status" value="1"/>
</dbReference>
<evidence type="ECO:0000313" key="8">
    <source>
        <dbReference type="Proteomes" id="UP001152795"/>
    </source>
</evidence>
<accession>A0A7D9J969</accession>
<protein>
    <submittedName>
        <fullName evidence="7">Bone morphogenetic 8A</fullName>
    </submittedName>
</protein>
<dbReference type="GO" id="GO:0008083">
    <property type="term" value="F:growth factor activity"/>
    <property type="evidence" value="ECO:0007669"/>
    <property type="project" value="UniProtKB-KW"/>
</dbReference>
<keyword evidence="8" id="KW-1185">Reference proteome</keyword>
<sequence length="355" mass="40856">MSSVLLLTLAFLSLVVSSDTRNDAQSQQERELAQLFLQNIPNASKYVRHVPSYLKKLYQMQDRLPTFSQVSCVFSEDHKPSEKRRLIFSFDLSDIKNLPEANKVQLRVFKRRSKQRNSREFYYIHLYQIFENNMNNSSRENKRLLSSRFVRNSRGEWLVFDVTSEFNSQENILTTTKCNFLLEVNAVKERPKSKPVSIAVKSGRKQPFILVFFQTFPQPLLASEVKKPVVFGLDKFPFGKSRFPRVAKSLDRPNKLCSRRKSLYINFSNLGMANIIAPQGYEAYYCAGTCPVFSGESVYSFLRNRQRLVGGKNIPAACCVPTKLESLYILYLADAKGNVEYKRFEGMVVSSCGCR</sequence>
<dbReference type="PANTHER" id="PTHR11848">
    <property type="entry name" value="TGF-BETA FAMILY"/>
    <property type="match status" value="1"/>
</dbReference>
<dbReference type="Gene3D" id="2.10.90.10">
    <property type="entry name" value="Cystine-knot cytokines"/>
    <property type="match status" value="1"/>
</dbReference>
<dbReference type="OrthoDB" id="5987191at2759"/>
<dbReference type="InterPro" id="IPR001839">
    <property type="entry name" value="TGF-b_C"/>
</dbReference>
<organism evidence="7 8">
    <name type="scientific">Paramuricea clavata</name>
    <name type="common">Red gorgonian</name>
    <name type="synonym">Violescent sea-whip</name>
    <dbReference type="NCBI Taxonomy" id="317549"/>
    <lineage>
        <taxon>Eukaryota</taxon>
        <taxon>Metazoa</taxon>
        <taxon>Cnidaria</taxon>
        <taxon>Anthozoa</taxon>
        <taxon>Octocorallia</taxon>
        <taxon>Malacalcyonacea</taxon>
        <taxon>Plexauridae</taxon>
        <taxon>Paramuricea</taxon>
    </lineage>
</organism>
<evidence type="ECO:0000256" key="2">
    <source>
        <dbReference type="ARBA" id="ARBA00006656"/>
    </source>
</evidence>
<dbReference type="EMBL" id="CACRXK020013095">
    <property type="protein sequence ID" value="CAB4024551.1"/>
    <property type="molecule type" value="Genomic_DNA"/>
</dbReference>
<evidence type="ECO:0000256" key="3">
    <source>
        <dbReference type="ARBA" id="ARBA00022525"/>
    </source>
</evidence>
<dbReference type="PANTHER" id="PTHR11848:SF119">
    <property type="entry name" value="TGF-BETA FAMILY PROFILE DOMAIN-CONTAINING PROTEIN"/>
    <property type="match status" value="1"/>
</dbReference>
<dbReference type="SUPFAM" id="SSF57501">
    <property type="entry name" value="Cystine-knot cytokines"/>
    <property type="match status" value="1"/>
</dbReference>
<comment type="caution">
    <text evidence="7">The sequence shown here is derived from an EMBL/GenBank/DDBJ whole genome shotgun (WGS) entry which is preliminary data.</text>
</comment>
<evidence type="ECO:0000256" key="6">
    <source>
        <dbReference type="RuleBase" id="RU000354"/>
    </source>
</evidence>
<dbReference type="PROSITE" id="PS00250">
    <property type="entry name" value="TGF_BETA_1"/>
    <property type="match status" value="1"/>
</dbReference>
<reference evidence="7" key="1">
    <citation type="submission" date="2020-04" db="EMBL/GenBank/DDBJ databases">
        <authorList>
            <person name="Alioto T."/>
            <person name="Alioto T."/>
            <person name="Gomez Garrido J."/>
        </authorList>
    </citation>
    <scope>NUCLEOTIDE SEQUENCE</scope>
    <source>
        <strain evidence="7">A484AB</strain>
    </source>
</reference>
<gene>
    <name evidence="7" type="ORF">PACLA_8A010803</name>
</gene>
<dbReference type="InterPro" id="IPR015615">
    <property type="entry name" value="TGF-beta-rel"/>
</dbReference>
<dbReference type="GO" id="GO:0005615">
    <property type="term" value="C:extracellular space"/>
    <property type="evidence" value="ECO:0007669"/>
    <property type="project" value="TreeGrafter"/>
</dbReference>
<evidence type="ECO:0000256" key="4">
    <source>
        <dbReference type="ARBA" id="ARBA00023030"/>
    </source>
</evidence>
<comment type="subcellular location">
    <subcellularLocation>
        <location evidence="1">Secreted</location>
    </subcellularLocation>
</comment>